<evidence type="ECO:0000313" key="5">
    <source>
        <dbReference type="EMBL" id="QVI20029.1"/>
    </source>
</evidence>
<keyword evidence="3" id="KW-0804">Transcription</keyword>
<protein>
    <submittedName>
        <fullName evidence="5">MarR family transcriptional regulator</fullName>
    </submittedName>
</protein>
<evidence type="ECO:0000256" key="3">
    <source>
        <dbReference type="ARBA" id="ARBA00023163"/>
    </source>
</evidence>
<proteinExistence type="predicted"/>
<dbReference type="PANTHER" id="PTHR33164">
    <property type="entry name" value="TRANSCRIPTIONAL REGULATOR, MARR FAMILY"/>
    <property type="match status" value="1"/>
</dbReference>
<evidence type="ECO:0000256" key="1">
    <source>
        <dbReference type="ARBA" id="ARBA00023015"/>
    </source>
</evidence>
<dbReference type="InterPro" id="IPR039422">
    <property type="entry name" value="MarR/SlyA-like"/>
</dbReference>
<evidence type="ECO:0000256" key="2">
    <source>
        <dbReference type="ARBA" id="ARBA00023125"/>
    </source>
</evidence>
<dbReference type="PROSITE" id="PS50995">
    <property type="entry name" value="HTH_MARR_2"/>
    <property type="match status" value="1"/>
</dbReference>
<dbReference type="Pfam" id="PF12802">
    <property type="entry name" value="MarR_2"/>
    <property type="match status" value="1"/>
</dbReference>
<dbReference type="PANTHER" id="PTHR33164:SF43">
    <property type="entry name" value="HTH-TYPE TRANSCRIPTIONAL REPRESSOR YETL"/>
    <property type="match status" value="1"/>
</dbReference>
<sequence length="176" mass="19625">MVMETFDKIGRNLTIASVRYCQEPVNLAERVVPVSCSGSQGGSLTFMVRTVWLSMRSAIGGELEDFGLTTSQYATLMMTQRQPGKSVSDIARDVGSTRQAANEMLAGLEKADLIERRPHPTDRRTHQIFVTDAGRSLYERAHAAVERREAELEAAFTPEQRTAVREWLTGMTEACR</sequence>
<evidence type="ECO:0000313" key="6">
    <source>
        <dbReference type="Proteomes" id="UP000683310"/>
    </source>
</evidence>
<keyword evidence="6" id="KW-1185">Reference proteome</keyword>
<dbReference type="SUPFAM" id="SSF46785">
    <property type="entry name" value="Winged helix' DNA-binding domain"/>
    <property type="match status" value="1"/>
</dbReference>
<accession>A0ABX8CJ80</accession>
<keyword evidence="1" id="KW-0805">Transcription regulation</keyword>
<name>A0ABX8CJ80_9NOCA</name>
<reference evidence="5 6" key="1">
    <citation type="submission" date="2021-04" db="EMBL/GenBank/DDBJ databases">
        <title>Nocardia tengchongensis.</title>
        <authorList>
            <person name="Zhuang k."/>
            <person name="Ran Y."/>
            <person name="Li W."/>
        </authorList>
    </citation>
    <scope>NUCLEOTIDE SEQUENCE [LARGE SCALE GENOMIC DNA]</scope>
    <source>
        <strain evidence="5 6">CFH S0057</strain>
    </source>
</reference>
<organism evidence="5 6">
    <name type="scientific">Nocardia tengchongensis</name>
    <dbReference type="NCBI Taxonomy" id="2055889"/>
    <lineage>
        <taxon>Bacteria</taxon>
        <taxon>Bacillati</taxon>
        <taxon>Actinomycetota</taxon>
        <taxon>Actinomycetes</taxon>
        <taxon>Mycobacteriales</taxon>
        <taxon>Nocardiaceae</taxon>
        <taxon>Nocardia</taxon>
    </lineage>
</organism>
<gene>
    <name evidence="5" type="ORF">KHQ06_27720</name>
</gene>
<dbReference type="SMART" id="SM00347">
    <property type="entry name" value="HTH_MARR"/>
    <property type="match status" value="1"/>
</dbReference>
<dbReference type="PROSITE" id="PS01117">
    <property type="entry name" value="HTH_MARR_1"/>
    <property type="match status" value="1"/>
</dbReference>
<dbReference type="InterPro" id="IPR036388">
    <property type="entry name" value="WH-like_DNA-bd_sf"/>
</dbReference>
<dbReference type="EMBL" id="CP074371">
    <property type="protein sequence ID" value="QVI20029.1"/>
    <property type="molecule type" value="Genomic_DNA"/>
</dbReference>
<evidence type="ECO:0000259" key="4">
    <source>
        <dbReference type="PROSITE" id="PS50995"/>
    </source>
</evidence>
<keyword evidence="2" id="KW-0238">DNA-binding</keyword>
<feature type="domain" description="HTH marR-type" evidence="4">
    <location>
        <begin position="41"/>
        <end position="173"/>
    </location>
</feature>
<dbReference type="InterPro" id="IPR036390">
    <property type="entry name" value="WH_DNA-bd_sf"/>
</dbReference>
<dbReference type="Gene3D" id="1.10.10.10">
    <property type="entry name" value="Winged helix-like DNA-binding domain superfamily/Winged helix DNA-binding domain"/>
    <property type="match status" value="1"/>
</dbReference>
<dbReference type="InterPro" id="IPR000835">
    <property type="entry name" value="HTH_MarR-typ"/>
</dbReference>
<dbReference type="InterPro" id="IPR023187">
    <property type="entry name" value="Tscrpt_reg_MarR-type_CS"/>
</dbReference>
<dbReference type="Proteomes" id="UP000683310">
    <property type="component" value="Chromosome"/>
</dbReference>